<dbReference type="SMART" id="SM00342">
    <property type="entry name" value="HTH_ARAC"/>
    <property type="match status" value="1"/>
</dbReference>
<dbReference type="PROSITE" id="PS01124">
    <property type="entry name" value="HTH_ARAC_FAMILY_2"/>
    <property type="match status" value="1"/>
</dbReference>
<dbReference type="AlphaFoldDB" id="A0A8J8MIM5"/>
<dbReference type="RefSeq" id="WP_212697610.1">
    <property type="nucleotide sequence ID" value="NZ_CP058649.1"/>
</dbReference>
<accession>A0A8J8MIM5</accession>
<dbReference type="SUPFAM" id="SSF46689">
    <property type="entry name" value="Homeodomain-like"/>
    <property type="match status" value="2"/>
</dbReference>
<evidence type="ECO:0000259" key="4">
    <source>
        <dbReference type="PROSITE" id="PS01124"/>
    </source>
</evidence>
<evidence type="ECO:0000313" key="6">
    <source>
        <dbReference type="Proteomes" id="UP000683246"/>
    </source>
</evidence>
<keyword evidence="1" id="KW-0805">Transcription regulation</keyword>
<keyword evidence="6" id="KW-1185">Reference proteome</keyword>
<reference evidence="5" key="1">
    <citation type="submission" date="2020-07" db="EMBL/GenBank/DDBJ databases">
        <title>Vallitalea pronyensis genome.</title>
        <authorList>
            <person name="Postec A."/>
        </authorList>
    </citation>
    <scope>NUCLEOTIDE SEQUENCE</scope>
    <source>
        <strain evidence="5">FatNI3</strain>
    </source>
</reference>
<dbReference type="InterPro" id="IPR018062">
    <property type="entry name" value="HTH_AraC-typ_CS"/>
</dbReference>
<sequence length="260" mass="30614">MNNIKVHIDVVNMGTVSSEWSKKRFPYPHHRIYYVFDGEATLTLNHTKLLLQPGYMYLLPAFSMVETLCENFLSHYFIHFRLHHHDILDIFTTYQPAIQVEALADFVGIFNTLQTHFKRDTPYSVMLTYSSIYQLLAPFFEHCKKPSHDLLRFETVLNYIDYHLDTKLSNAVLAKIMDLNPVYFSNLFSKTFHMSPNQYIIKKRLDKAQTLLTTTNYKVNAIAIQSGFDNNMYFSRLFKNRIGLTPTEYRLKAKYENGQH</sequence>
<dbReference type="PROSITE" id="PS00041">
    <property type="entry name" value="HTH_ARAC_FAMILY_1"/>
    <property type="match status" value="1"/>
</dbReference>
<protein>
    <submittedName>
        <fullName evidence="5">Helix-turn-helix transcriptional regulator</fullName>
    </submittedName>
</protein>
<dbReference type="InterPro" id="IPR009057">
    <property type="entry name" value="Homeodomain-like_sf"/>
</dbReference>
<dbReference type="Pfam" id="PF12833">
    <property type="entry name" value="HTH_18"/>
    <property type="match status" value="1"/>
</dbReference>
<dbReference type="EMBL" id="CP058649">
    <property type="protein sequence ID" value="QUI22132.1"/>
    <property type="molecule type" value="Genomic_DNA"/>
</dbReference>
<organism evidence="5 6">
    <name type="scientific">Vallitalea pronyensis</name>
    <dbReference type="NCBI Taxonomy" id="1348613"/>
    <lineage>
        <taxon>Bacteria</taxon>
        <taxon>Bacillati</taxon>
        <taxon>Bacillota</taxon>
        <taxon>Clostridia</taxon>
        <taxon>Lachnospirales</taxon>
        <taxon>Vallitaleaceae</taxon>
        <taxon>Vallitalea</taxon>
    </lineage>
</organism>
<keyword evidence="3" id="KW-0804">Transcription</keyword>
<dbReference type="PANTHER" id="PTHR43280:SF10">
    <property type="entry name" value="REGULATORY PROTEIN POCR"/>
    <property type="match status" value="1"/>
</dbReference>
<feature type="domain" description="HTH araC/xylS-type" evidence="4">
    <location>
        <begin position="154"/>
        <end position="252"/>
    </location>
</feature>
<dbReference type="PANTHER" id="PTHR43280">
    <property type="entry name" value="ARAC-FAMILY TRANSCRIPTIONAL REGULATOR"/>
    <property type="match status" value="1"/>
</dbReference>
<dbReference type="Gene3D" id="1.10.10.60">
    <property type="entry name" value="Homeodomain-like"/>
    <property type="match status" value="2"/>
</dbReference>
<evidence type="ECO:0000256" key="2">
    <source>
        <dbReference type="ARBA" id="ARBA00023125"/>
    </source>
</evidence>
<evidence type="ECO:0000313" key="5">
    <source>
        <dbReference type="EMBL" id="QUI22132.1"/>
    </source>
</evidence>
<dbReference type="InterPro" id="IPR018060">
    <property type="entry name" value="HTH_AraC"/>
</dbReference>
<evidence type="ECO:0000256" key="1">
    <source>
        <dbReference type="ARBA" id="ARBA00023015"/>
    </source>
</evidence>
<dbReference type="SUPFAM" id="SSF51215">
    <property type="entry name" value="Regulatory protein AraC"/>
    <property type="match status" value="1"/>
</dbReference>
<dbReference type="PRINTS" id="PR00032">
    <property type="entry name" value="HTHARAC"/>
</dbReference>
<name>A0A8J8MIM5_9FIRM</name>
<keyword evidence="2" id="KW-0238">DNA-binding</keyword>
<dbReference type="InterPro" id="IPR020449">
    <property type="entry name" value="Tscrpt_reg_AraC-type_HTH"/>
</dbReference>
<dbReference type="KEGG" id="vpy:HZI73_07380"/>
<gene>
    <name evidence="5" type="ORF">HZI73_07380</name>
</gene>
<dbReference type="InterPro" id="IPR037923">
    <property type="entry name" value="HTH-like"/>
</dbReference>
<dbReference type="Proteomes" id="UP000683246">
    <property type="component" value="Chromosome"/>
</dbReference>
<dbReference type="GO" id="GO:0003700">
    <property type="term" value="F:DNA-binding transcription factor activity"/>
    <property type="evidence" value="ECO:0007669"/>
    <property type="project" value="InterPro"/>
</dbReference>
<dbReference type="GO" id="GO:0043565">
    <property type="term" value="F:sequence-specific DNA binding"/>
    <property type="evidence" value="ECO:0007669"/>
    <property type="project" value="InterPro"/>
</dbReference>
<proteinExistence type="predicted"/>
<evidence type="ECO:0000256" key="3">
    <source>
        <dbReference type="ARBA" id="ARBA00023163"/>
    </source>
</evidence>